<keyword evidence="1" id="KW-0812">Transmembrane</keyword>
<feature type="transmembrane region" description="Helical" evidence="1">
    <location>
        <begin position="150"/>
        <end position="174"/>
    </location>
</feature>
<evidence type="ECO:0000313" key="4">
    <source>
        <dbReference type="Proteomes" id="UP000008495"/>
    </source>
</evidence>
<dbReference type="PANTHER" id="PTHR39430">
    <property type="entry name" value="MEMBRANE-ASSOCIATED PROTEASE-RELATED"/>
    <property type="match status" value="1"/>
</dbReference>
<evidence type="ECO:0000256" key="1">
    <source>
        <dbReference type="SAM" id="Phobius"/>
    </source>
</evidence>
<dbReference type="eggNOG" id="COG1266">
    <property type="taxonomic scope" value="Bacteria"/>
</dbReference>
<dbReference type="GO" id="GO:0080120">
    <property type="term" value="P:CAAX-box protein maturation"/>
    <property type="evidence" value="ECO:0007669"/>
    <property type="project" value="UniProtKB-ARBA"/>
</dbReference>
<feature type="transmembrane region" description="Helical" evidence="1">
    <location>
        <begin position="260"/>
        <end position="279"/>
    </location>
</feature>
<keyword evidence="1" id="KW-1133">Transmembrane helix</keyword>
<dbReference type="GO" id="GO:0004175">
    <property type="term" value="F:endopeptidase activity"/>
    <property type="evidence" value="ECO:0007669"/>
    <property type="project" value="UniProtKB-ARBA"/>
</dbReference>
<dbReference type="PANTHER" id="PTHR39430:SF1">
    <property type="entry name" value="PROTEASE"/>
    <property type="match status" value="1"/>
</dbReference>
<feature type="transmembrane region" description="Helical" evidence="1">
    <location>
        <begin position="91"/>
        <end position="112"/>
    </location>
</feature>
<protein>
    <recommendedName>
        <fullName evidence="2">CAAX prenyl protease 2/Lysostaphin resistance protein A-like domain-containing protein</fullName>
    </recommendedName>
</protein>
<reference evidence="3 4" key="1">
    <citation type="submission" date="2012-08" db="EMBL/GenBank/DDBJ databases">
        <title>Whole genome shotgun sequence of Austwickia chelonae NBRC 105200.</title>
        <authorList>
            <person name="Yoshida I."/>
            <person name="Hosoyama A."/>
            <person name="Tsuchikane K."/>
            <person name="Katsumata H."/>
            <person name="Ando Y."/>
            <person name="Ohji S."/>
            <person name="Hamada M."/>
            <person name="Tamura T."/>
            <person name="Yamazoe A."/>
            <person name="Yamazaki S."/>
            <person name="Fujita N."/>
        </authorList>
    </citation>
    <scope>NUCLEOTIDE SEQUENCE [LARGE SCALE GENOMIC DNA]</scope>
    <source>
        <strain evidence="3 4">NBRC 105200</strain>
    </source>
</reference>
<organism evidence="3 4">
    <name type="scientific">Austwickia chelonae NBRC 105200</name>
    <dbReference type="NCBI Taxonomy" id="1184607"/>
    <lineage>
        <taxon>Bacteria</taxon>
        <taxon>Bacillati</taxon>
        <taxon>Actinomycetota</taxon>
        <taxon>Actinomycetes</taxon>
        <taxon>Micrococcales</taxon>
        <taxon>Dermatophilaceae</taxon>
        <taxon>Austwickia</taxon>
    </lineage>
</organism>
<name>K6W967_9MICO</name>
<dbReference type="AlphaFoldDB" id="K6W967"/>
<keyword evidence="4" id="KW-1185">Reference proteome</keyword>
<sequence>MGRAERPTGPVLSVVLGVVLVMGAIGGIGGVITAVTGIGTQEQGAPMSFGTQFLGTYIFIFGIALLFWWMKKRERRSFVTLGFWGDQMGYQIVRGLIIGIVMTTVVVLAAAITGQATLGEANFSALVPTVILLGGFLIQGGAEEIFGRGFVMQGVALKWGVPIAMTVQTIYFALMHGANPGVGLIPLTNLVLVGVLLGYWALAENSLWGVCAFHGFWNWSLGNFWGSKVSGQEIQSAFLQFRPTEGASDLITGGSFGAEGSLVTTFVLAIGTAVAYRAYRRDRAARRARA</sequence>
<feature type="transmembrane region" description="Helical" evidence="1">
    <location>
        <begin position="180"/>
        <end position="200"/>
    </location>
</feature>
<accession>K6W967</accession>
<evidence type="ECO:0000313" key="3">
    <source>
        <dbReference type="EMBL" id="GAB78382.1"/>
    </source>
</evidence>
<dbReference type="Proteomes" id="UP000008495">
    <property type="component" value="Unassembled WGS sequence"/>
</dbReference>
<dbReference type="STRING" id="100225.SAMN05421595_0899"/>
<feature type="transmembrane region" description="Helical" evidence="1">
    <location>
        <begin position="12"/>
        <end position="38"/>
    </location>
</feature>
<gene>
    <name evidence="3" type="ORF">AUCHE_08_06300</name>
</gene>
<comment type="caution">
    <text evidence="3">The sequence shown here is derived from an EMBL/GenBank/DDBJ whole genome shotgun (WGS) entry which is preliminary data.</text>
</comment>
<dbReference type="InterPro" id="IPR003675">
    <property type="entry name" value="Rce1/LyrA-like_dom"/>
</dbReference>
<feature type="domain" description="CAAX prenyl protease 2/Lysostaphin resistance protein A-like" evidence="2">
    <location>
        <begin position="129"/>
        <end position="219"/>
    </location>
</feature>
<dbReference type="EMBL" id="BAGZ01000008">
    <property type="protein sequence ID" value="GAB78382.1"/>
    <property type="molecule type" value="Genomic_DNA"/>
</dbReference>
<feature type="transmembrane region" description="Helical" evidence="1">
    <location>
        <begin position="50"/>
        <end position="70"/>
    </location>
</feature>
<dbReference type="Pfam" id="PF02517">
    <property type="entry name" value="Rce1-like"/>
    <property type="match status" value="1"/>
</dbReference>
<proteinExistence type="predicted"/>
<evidence type="ECO:0000259" key="2">
    <source>
        <dbReference type="Pfam" id="PF02517"/>
    </source>
</evidence>
<keyword evidence="1" id="KW-0472">Membrane</keyword>